<feature type="domain" description="MATH" evidence="1">
    <location>
        <begin position="1"/>
        <end position="114"/>
    </location>
</feature>
<dbReference type="InterPro" id="IPR049342">
    <property type="entry name" value="TRAF1-6_MATH_dom"/>
</dbReference>
<organism evidence="2 3">
    <name type="scientific">Desmophyllum pertusum</name>
    <dbReference type="NCBI Taxonomy" id="174260"/>
    <lineage>
        <taxon>Eukaryota</taxon>
        <taxon>Metazoa</taxon>
        <taxon>Cnidaria</taxon>
        <taxon>Anthozoa</taxon>
        <taxon>Hexacorallia</taxon>
        <taxon>Scleractinia</taxon>
        <taxon>Caryophylliina</taxon>
        <taxon>Caryophylliidae</taxon>
        <taxon>Desmophyllum</taxon>
    </lineage>
</organism>
<dbReference type="EMBL" id="MU826880">
    <property type="protein sequence ID" value="KAJ7369900.1"/>
    <property type="molecule type" value="Genomic_DNA"/>
</dbReference>
<keyword evidence="3" id="KW-1185">Reference proteome</keyword>
<dbReference type="InterPro" id="IPR008974">
    <property type="entry name" value="TRAF-like"/>
</dbReference>
<dbReference type="InterPro" id="IPR002083">
    <property type="entry name" value="MATH/TRAF_dom"/>
</dbReference>
<proteinExistence type="predicted"/>
<dbReference type="SUPFAM" id="SSF49599">
    <property type="entry name" value="TRAF domain-like"/>
    <property type="match status" value="1"/>
</dbReference>
<gene>
    <name evidence="2" type="ORF">OS493_035679</name>
</gene>
<dbReference type="Gene3D" id="2.60.210.10">
    <property type="entry name" value="Apoptosis, Tumor Necrosis Factor Receptor Associated Protein 2, Chain A"/>
    <property type="match status" value="1"/>
</dbReference>
<dbReference type="OrthoDB" id="10002862at2759"/>
<evidence type="ECO:0000259" key="1">
    <source>
        <dbReference type="PROSITE" id="PS50144"/>
    </source>
</evidence>
<comment type="caution">
    <text evidence="2">The sequence shown here is derived from an EMBL/GenBank/DDBJ whole genome shotgun (WGS) entry which is preliminary data.</text>
</comment>
<evidence type="ECO:0000313" key="3">
    <source>
        <dbReference type="Proteomes" id="UP001163046"/>
    </source>
</evidence>
<dbReference type="PROSITE" id="PS50144">
    <property type="entry name" value="MATH"/>
    <property type="match status" value="1"/>
</dbReference>
<reference evidence="2" key="1">
    <citation type="submission" date="2023-01" db="EMBL/GenBank/DDBJ databases">
        <title>Genome assembly of the deep-sea coral Lophelia pertusa.</title>
        <authorList>
            <person name="Herrera S."/>
            <person name="Cordes E."/>
        </authorList>
    </citation>
    <scope>NUCLEOTIDE SEQUENCE</scope>
    <source>
        <strain evidence="2">USNM1676648</strain>
        <tissue evidence="2">Polyp</tissue>
    </source>
</reference>
<accession>A0A9X0CNJ4</accession>
<name>A0A9X0CNJ4_9CNID</name>
<dbReference type="PANTHER" id="PTHR10131">
    <property type="entry name" value="TNF RECEPTOR ASSOCIATED FACTOR"/>
    <property type="match status" value="1"/>
</dbReference>
<dbReference type="GO" id="GO:0043122">
    <property type="term" value="P:regulation of canonical NF-kappaB signal transduction"/>
    <property type="evidence" value="ECO:0007669"/>
    <property type="project" value="TreeGrafter"/>
</dbReference>
<evidence type="ECO:0000313" key="2">
    <source>
        <dbReference type="EMBL" id="KAJ7369900.1"/>
    </source>
</evidence>
<protein>
    <recommendedName>
        <fullName evidence="1">MATH domain-containing protein</fullName>
    </recommendedName>
</protein>
<dbReference type="Proteomes" id="UP001163046">
    <property type="component" value="Unassembled WGS sequence"/>
</dbReference>
<sequence>MGYKVCMRLYMNGHGREWKSNMSFFFVLMKGNYDGILQWPFSCRVELRVLGQGDRRGDDAVVSFQPDPQNASFARPVCGMNVADDVPQCALPLDIFRRGGGYVENDTMFVKVVVRN</sequence>
<dbReference type="AlphaFoldDB" id="A0A9X0CNJ4"/>
<dbReference type="PANTHER" id="PTHR10131:SF94">
    <property type="entry name" value="TNF RECEPTOR-ASSOCIATED FACTOR 4"/>
    <property type="match status" value="1"/>
</dbReference>
<dbReference type="Pfam" id="PF21355">
    <property type="entry name" value="TRAF-mep_MATH"/>
    <property type="match status" value="1"/>
</dbReference>